<proteinExistence type="predicted"/>
<accession>A0AA35RY27</accession>
<comment type="caution">
    <text evidence="1">The sequence shown here is derived from an EMBL/GenBank/DDBJ whole genome shotgun (WGS) entry which is preliminary data.</text>
</comment>
<dbReference type="Proteomes" id="UP001174909">
    <property type="component" value="Unassembled WGS sequence"/>
</dbReference>
<evidence type="ECO:0000313" key="2">
    <source>
        <dbReference type="Proteomes" id="UP001174909"/>
    </source>
</evidence>
<reference evidence="1" key="1">
    <citation type="submission" date="2023-03" db="EMBL/GenBank/DDBJ databases">
        <authorList>
            <person name="Steffen K."/>
            <person name="Cardenas P."/>
        </authorList>
    </citation>
    <scope>NUCLEOTIDE SEQUENCE</scope>
</reference>
<keyword evidence="2" id="KW-1185">Reference proteome</keyword>
<protein>
    <submittedName>
        <fullName evidence="1">Uncharacterized protein</fullName>
    </submittedName>
</protein>
<dbReference type="AlphaFoldDB" id="A0AA35RY27"/>
<organism evidence="1 2">
    <name type="scientific">Geodia barretti</name>
    <name type="common">Barrett's horny sponge</name>
    <dbReference type="NCBI Taxonomy" id="519541"/>
    <lineage>
        <taxon>Eukaryota</taxon>
        <taxon>Metazoa</taxon>
        <taxon>Porifera</taxon>
        <taxon>Demospongiae</taxon>
        <taxon>Heteroscleromorpha</taxon>
        <taxon>Tetractinellida</taxon>
        <taxon>Astrophorina</taxon>
        <taxon>Geodiidae</taxon>
        <taxon>Geodia</taxon>
    </lineage>
</organism>
<name>A0AA35RY27_GEOBA</name>
<sequence>MYDIHKVVACTHGVIK</sequence>
<gene>
    <name evidence="1" type="ORF">GBAR_LOCUS11248</name>
</gene>
<dbReference type="EMBL" id="CASHTH010001697">
    <property type="protein sequence ID" value="CAI8018542.1"/>
    <property type="molecule type" value="Genomic_DNA"/>
</dbReference>
<evidence type="ECO:0000313" key="1">
    <source>
        <dbReference type="EMBL" id="CAI8018542.1"/>
    </source>
</evidence>